<proteinExistence type="predicted"/>
<feature type="region of interest" description="Disordered" evidence="1">
    <location>
        <begin position="495"/>
        <end position="534"/>
    </location>
</feature>
<organism evidence="4 5">
    <name type="scientific">Caenorhabditis briggsae</name>
    <dbReference type="NCBI Taxonomy" id="6238"/>
    <lineage>
        <taxon>Eukaryota</taxon>
        <taxon>Metazoa</taxon>
        <taxon>Ecdysozoa</taxon>
        <taxon>Nematoda</taxon>
        <taxon>Chromadorea</taxon>
        <taxon>Rhabditida</taxon>
        <taxon>Rhabditina</taxon>
        <taxon>Rhabditomorpha</taxon>
        <taxon>Rhabditoidea</taxon>
        <taxon>Rhabditidae</taxon>
        <taxon>Peloderinae</taxon>
        <taxon>Caenorhabditis</taxon>
    </lineage>
</organism>
<dbReference type="Proteomes" id="UP000829354">
    <property type="component" value="Chromosome III"/>
</dbReference>
<feature type="compositionally biased region" description="Low complexity" evidence="1">
    <location>
        <begin position="522"/>
        <end position="534"/>
    </location>
</feature>
<dbReference type="AlphaFoldDB" id="A0AAE9ENQ7"/>
<evidence type="ECO:0000256" key="2">
    <source>
        <dbReference type="SAM" id="Phobius"/>
    </source>
</evidence>
<feature type="region of interest" description="Disordered" evidence="1">
    <location>
        <begin position="22"/>
        <end position="60"/>
    </location>
</feature>
<gene>
    <name evidence="4" type="ORF">L5515_005539</name>
</gene>
<accession>A0AAE9ENQ7</accession>
<keyword evidence="5" id="KW-1185">Reference proteome</keyword>
<feature type="transmembrane region" description="Helical" evidence="2">
    <location>
        <begin position="463"/>
        <end position="485"/>
    </location>
</feature>
<sequence length="534" mass="61010">MLAAVIFVFFVCNSEAMNYTGNSASSEFSTTTTPSGSPTSSESTSPQTPPTLATPPPQPPFSDIHCFIDDKLRKEVELFHVIGVRNHDSKMLISVWPTLGTTTKAGPQNFNTPLEQLFTNNVTVAWDESLQKFHFMVPDKAFRHYQITYKTYQSLTDHEDRSLRFRNLKTPEMVSKNLTEPYTCHYNVRNNNSICVSIHDQLVTVGSYSKNEQDNREKRFVLPNFLSFDKFFSYSDSQGIDYILIHHRGQWIYRINLQMYFLDQNMFFKVFQLKTPDGAYAFVDFEHADEFGLVTKYAFDDNHYRYYYSLFSENSGLNTYCVHDKKINGRLMILGREKIEQVKSPMEALRMKLNVAKGDEYEFPTMLRLLFYCSLTYLSIFIATQMIPNRRPLIFKELRHTDREIQRLAPVIETIMGRLNTRTEKMSNSTNTSSDNEAPSAGDYQNTGTIVGESIPMAMVCGLIAGVIFGILCLILHVCLVRCLVKARAKHIPKVRKVKVKKDKKGGKKEKKGKKSKKSDSSKTGTSTASSIAM</sequence>
<evidence type="ECO:0000256" key="3">
    <source>
        <dbReference type="SAM" id="SignalP"/>
    </source>
</evidence>
<feature type="signal peptide" evidence="3">
    <location>
        <begin position="1"/>
        <end position="16"/>
    </location>
</feature>
<feature type="chain" id="PRO_5042117895" evidence="3">
    <location>
        <begin position="17"/>
        <end position="534"/>
    </location>
</feature>
<keyword evidence="3" id="KW-0732">Signal</keyword>
<keyword evidence="2" id="KW-1133">Transmembrane helix</keyword>
<feature type="compositionally biased region" description="Basic residues" evidence="1">
    <location>
        <begin position="495"/>
        <end position="517"/>
    </location>
</feature>
<feature type="compositionally biased region" description="Polar residues" evidence="1">
    <location>
        <begin position="426"/>
        <end position="444"/>
    </location>
</feature>
<evidence type="ECO:0000313" key="5">
    <source>
        <dbReference type="Proteomes" id="UP000829354"/>
    </source>
</evidence>
<feature type="compositionally biased region" description="Low complexity" evidence="1">
    <location>
        <begin position="23"/>
        <end position="46"/>
    </location>
</feature>
<keyword evidence="2" id="KW-0812">Transmembrane</keyword>
<feature type="compositionally biased region" description="Pro residues" evidence="1">
    <location>
        <begin position="47"/>
        <end position="60"/>
    </location>
</feature>
<keyword evidence="2" id="KW-0472">Membrane</keyword>
<dbReference type="EMBL" id="CP092622">
    <property type="protein sequence ID" value="UMM25927.1"/>
    <property type="molecule type" value="Genomic_DNA"/>
</dbReference>
<evidence type="ECO:0000313" key="4">
    <source>
        <dbReference type="EMBL" id="UMM25927.1"/>
    </source>
</evidence>
<reference evidence="4 5" key="1">
    <citation type="submission" date="2022-04" db="EMBL/GenBank/DDBJ databases">
        <title>Chromosome-level reference genomes for two strains of Caenorhabditis briggsae: an improved platform for comparative genomics.</title>
        <authorList>
            <person name="Stevens L."/>
            <person name="Andersen E."/>
        </authorList>
    </citation>
    <scope>NUCLEOTIDE SEQUENCE [LARGE SCALE GENOMIC DNA]</scope>
    <source>
        <strain evidence="4">VX34</strain>
        <tissue evidence="4">Whole-organism</tissue>
    </source>
</reference>
<feature type="region of interest" description="Disordered" evidence="1">
    <location>
        <begin position="422"/>
        <end position="444"/>
    </location>
</feature>
<name>A0AAE9ENQ7_CAEBR</name>
<protein>
    <submittedName>
        <fullName evidence="4">Uncharacterized protein</fullName>
    </submittedName>
</protein>
<evidence type="ECO:0000256" key="1">
    <source>
        <dbReference type="SAM" id="MobiDB-lite"/>
    </source>
</evidence>